<dbReference type="CDD" id="cd06261">
    <property type="entry name" value="TM_PBP2"/>
    <property type="match status" value="1"/>
</dbReference>
<sequence length="268" mass="29533">MRKKWAFYCSTFLVSILFFVAIFGPLLMPNDPHLPNMAMKLQGFSIQYPLGTDHLGRCVLSRLIEGARVSLFVALIVLLVTLLISMVVGITAGYVGGWIDLVLMRLCDILLAIPNFIFALIIVGALGAGMGNLVIAIVIVIWVGFARVIRNMVVSLKETNYVVYAKICGVPTLKIMWRHIVPFVFPQMLLLKLIGLGSTILMISELSFLGLGITPPTAEWGMMISESKTYLMIKPELMIIPGVMLSITVLTFNAFGDSLRDLLNPKSV</sequence>
<accession>A0A2I0UYZ6</accession>
<comment type="similarity">
    <text evidence="7">Belongs to the binding-protein-dependent transport system permease family.</text>
</comment>
<dbReference type="SUPFAM" id="SSF161098">
    <property type="entry name" value="MetI-like"/>
    <property type="match status" value="1"/>
</dbReference>
<proteinExistence type="inferred from homology"/>
<evidence type="ECO:0000256" key="3">
    <source>
        <dbReference type="ARBA" id="ARBA00022475"/>
    </source>
</evidence>
<feature type="transmembrane region" description="Helical" evidence="7">
    <location>
        <begin position="189"/>
        <end position="214"/>
    </location>
</feature>
<evidence type="ECO:0000256" key="1">
    <source>
        <dbReference type="ARBA" id="ARBA00004651"/>
    </source>
</evidence>
<dbReference type="Gene3D" id="1.10.3720.10">
    <property type="entry name" value="MetI-like"/>
    <property type="match status" value="1"/>
</dbReference>
<keyword evidence="4 7" id="KW-0812">Transmembrane</keyword>
<evidence type="ECO:0000256" key="4">
    <source>
        <dbReference type="ARBA" id="ARBA00022692"/>
    </source>
</evidence>
<dbReference type="EMBL" id="PDFK01000003">
    <property type="protein sequence ID" value="PKU51270.1"/>
    <property type="molecule type" value="Genomic_DNA"/>
</dbReference>
<keyword evidence="2 7" id="KW-0813">Transport</keyword>
<keyword evidence="6 7" id="KW-0472">Membrane</keyword>
<comment type="subcellular location">
    <subcellularLocation>
        <location evidence="1 7">Cell membrane</location>
        <topology evidence="1 7">Multi-pass membrane protein</topology>
    </subcellularLocation>
</comment>
<keyword evidence="5 7" id="KW-1133">Transmembrane helix</keyword>
<evidence type="ECO:0000256" key="5">
    <source>
        <dbReference type="ARBA" id="ARBA00022989"/>
    </source>
</evidence>
<feature type="transmembrane region" description="Helical" evidence="7">
    <location>
        <begin position="102"/>
        <end position="123"/>
    </location>
</feature>
<dbReference type="RefSeq" id="WP_036122528.1">
    <property type="nucleotide sequence ID" value="NZ_JAZBNI010000015.1"/>
</dbReference>
<gene>
    <name evidence="9" type="primary">nikC</name>
    <name evidence="9" type="ORF">CRI88_11110</name>
</gene>
<feature type="transmembrane region" description="Helical" evidence="7">
    <location>
        <begin position="235"/>
        <end position="255"/>
    </location>
</feature>
<evidence type="ECO:0000313" key="10">
    <source>
        <dbReference type="Proteomes" id="UP000234956"/>
    </source>
</evidence>
<dbReference type="Proteomes" id="UP000234956">
    <property type="component" value="Unassembled WGS sequence"/>
</dbReference>
<dbReference type="PANTHER" id="PTHR43386">
    <property type="entry name" value="OLIGOPEPTIDE TRANSPORT SYSTEM PERMEASE PROTEIN APPC"/>
    <property type="match status" value="1"/>
</dbReference>
<evidence type="ECO:0000313" key="9">
    <source>
        <dbReference type="EMBL" id="PKU51270.1"/>
    </source>
</evidence>
<feature type="transmembrane region" description="Helical" evidence="7">
    <location>
        <begin position="7"/>
        <end position="28"/>
    </location>
</feature>
<dbReference type="Pfam" id="PF00528">
    <property type="entry name" value="BPD_transp_1"/>
    <property type="match status" value="1"/>
</dbReference>
<comment type="caution">
    <text evidence="9">The sequence shown here is derived from an EMBL/GenBank/DDBJ whole genome shotgun (WGS) entry which is preliminary data.</text>
</comment>
<dbReference type="AlphaFoldDB" id="A0A2I0UYZ6"/>
<feature type="transmembrane region" description="Helical" evidence="7">
    <location>
        <begin position="129"/>
        <end position="149"/>
    </location>
</feature>
<dbReference type="GO" id="GO:0055085">
    <property type="term" value="P:transmembrane transport"/>
    <property type="evidence" value="ECO:0007669"/>
    <property type="project" value="InterPro"/>
</dbReference>
<organism evidence="9 10">
    <name type="scientific">Lysinibacillus fusiformis</name>
    <dbReference type="NCBI Taxonomy" id="28031"/>
    <lineage>
        <taxon>Bacteria</taxon>
        <taxon>Bacillati</taxon>
        <taxon>Bacillota</taxon>
        <taxon>Bacilli</taxon>
        <taxon>Bacillales</taxon>
        <taxon>Bacillaceae</taxon>
        <taxon>Lysinibacillus</taxon>
    </lineage>
</organism>
<evidence type="ECO:0000259" key="8">
    <source>
        <dbReference type="PROSITE" id="PS50928"/>
    </source>
</evidence>
<reference evidence="9 10" key="1">
    <citation type="submission" date="2017-10" db="EMBL/GenBank/DDBJ databases">
        <title>Draft genome of Lysinibacillus fusiformis strain Juneja, a laboratory-derived pathogen of Drosophila melanogaster.</title>
        <authorList>
            <person name="Smith B.R."/>
            <person name="Unckless R.L."/>
        </authorList>
    </citation>
    <scope>NUCLEOTIDE SEQUENCE [LARGE SCALE GENOMIC DNA]</scope>
    <source>
        <strain evidence="9 10">Juneja</strain>
    </source>
</reference>
<evidence type="ECO:0000256" key="7">
    <source>
        <dbReference type="RuleBase" id="RU363032"/>
    </source>
</evidence>
<evidence type="ECO:0000256" key="2">
    <source>
        <dbReference type="ARBA" id="ARBA00022448"/>
    </source>
</evidence>
<dbReference type="InterPro" id="IPR035906">
    <property type="entry name" value="MetI-like_sf"/>
</dbReference>
<dbReference type="InterPro" id="IPR000515">
    <property type="entry name" value="MetI-like"/>
</dbReference>
<feature type="transmembrane region" description="Helical" evidence="7">
    <location>
        <begin position="69"/>
        <end position="95"/>
    </location>
</feature>
<name>A0A2I0UYZ6_9BACI</name>
<dbReference type="InterPro" id="IPR050366">
    <property type="entry name" value="BP-dependent_transpt_permease"/>
</dbReference>
<dbReference type="GO" id="GO:0005886">
    <property type="term" value="C:plasma membrane"/>
    <property type="evidence" value="ECO:0007669"/>
    <property type="project" value="UniProtKB-SubCell"/>
</dbReference>
<keyword evidence="3" id="KW-1003">Cell membrane</keyword>
<protein>
    <submittedName>
        <fullName evidence="9">Nickel ABC transporter permease subunit NikC</fullName>
    </submittedName>
</protein>
<dbReference type="PROSITE" id="PS50928">
    <property type="entry name" value="ABC_TM1"/>
    <property type="match status" value="1"/>
</dbReference>
<dbReference type="PANTHER" id="PTHR43386:SF1">
    <property type="entry name" value="D,D-DIPEPTIDE TRANSPORT SYSTEM PERMEASE PROTEIN DDPC-RELATED"/>
    <property type="match status" value="1"/>
</dbReference>
<evidence type="ECO:0000256" key="6">
    <source>
        <dbReference type="ARBA" id="ARBA00023136"/>
    </source>
</evidence>
<feature type="domain" description="ABC transmembrane type-1" evidence="8">
    <location>
        <begin position="71"/>
        <end position="256"/>
    </location>
</feature>